<feature type="transmembrane region" description="Helical" evidence="7">
    <location>
        <begin position="76"/>
        <end position="95"/>
    </location>
</feature>
<feature type="transmembrane region" description="Helical" evidence="7">
    <location>
        <begin position="21"/>
        <end position="45"/>
    </location>
</feature>
<dbReference type="AlphaFoldDB" id="A0A2Z5UXN7"/>
<dbReference type="PANTHER" id="PTHR23291">
    <property type="entry name" value="BAX INHIBITOR-RELATED"/>
    <property type="match status" value="1"/>
</dbReference>
<evidence type="ECO:0000256" key="2">
    <source>
        <dbReference type="ARBA" id="ARBA00010350"/>
    </source>
</evidence>
<keyword evidence="4 7" id="KW-0812">Transmembrane</keyword>
<comment type="subcellular location">
    <subcellularLocation>
        <location evidence="1">Cell membrane</location>
        <topology evidence="1">Multi-pass membrane protein</topology>
    </subcellularLocation>
</comment>
<evidence type="ECO:0000256" key="5">
    <source>
        <dbReference type="ARBA" id="ARBA00022989"/>
    </source>
</evidence>
<dbReference type="GO" id="GO:0005886">
    <property type="term" value="C:plasma membrane"/>
    <property type="evidence" value="ECO:0007669"/>
    <property type="project" value="UniProtKB-SubCell"/>
</dbReference>
<protein>
    <submittedName>
        <fullName evidence="8">Inner membrane protein yccA</fullName>
    </submittedName>
</protein>
<gene>
    <name evidence="8" type="primary">yccA</name>
    <name evidence="8" type="ORF">RVIR1_14520</name>
</gene>
<feature type="transmembrane region" description="Helical" evidence="7">
    <location>
        <begin position="194"/>
        <end position="219"/>
    </location>
</feature>
<evidence type="ECO:0000313" key="8">
    <source>
        <dbReference type="EMBL" id="BBB15893.1"/>
    </source>
</evidence>
<feature type="transmembrane region" description="Helical" evidence="7">
    <location>
        <begin position="51"/>
        <end position="69"/>
    </location>
</feature>
<proteinExistence type="inferred from homology"/>
<keyword evidence="3" id="KW-1003">Cell membrane</keyword>
<dbReference type="Proteomes" id="UP000282483">
    <property type="component" value="Chromosome"/>
</dbReference>
<feature type="transmembrane region" description="Helical" evidence="7">
    <location>
        <begin position="136"/>
        <end position="157"/>
    </location>
</feature>
<sequence>MASSKVLSGQRLESVLATNTVLRNTYILLGLTMLFSALTAGMAMLSDSPPLNPLVTLAGYFGLLFLTNWTRNSGWGLLSVFALTGFMGYTLGPILNHYIHGFTNGQALVMMSLGATGLIFFALSAYALITQKDFSFMSGFLMVGMIVAFLASIATLFFHIPALMLTVSAVFVLLSSGIILLQTSQIIHGGETNYIMATVTLYVSLYNIFLSLLNLLGAFSGNRE</sequence>
<comment type="similarity">
    <text evidence="2 7">Belongs to the BI1 family.</text>
</comment>
<dbReference type="KEGG" id="rvi:RVIR1_14520"/>
<dbReference type="CDD" id="cd10433">
    <property type="entry name" value="YccA_like"/>
    <property type="match status" value="1"/>
</dbReference>
<dbReference type="Pfam" id="PF01027">
    <property type="entry name" value="Bax1-I"/>
    <property type="match status" value="1"/>
</dbReference>
<dbReference type="PANTHER" id="PTHR23291:SF115">
    <property type="entry name" value="MODULATOR OF FTSH PROTEASE YCCA"/>
    <property type="match status" value="1"/>
</dbReference>
<reference evidence="8 9" key="1">
    <citation type="submission" date="2017-03" db="EMBL/GenBank/DDBJ databases">
        <title>The genome sequence of Candidatus Rickettsiella viridis.</title>
        <authorList>
            <person name="Nikoh N."/>
            <person name="Tsuchida T."/>
            <person name="Yamaguchi K."/>
            <person name="Maeda T."/>
            <person name="Shigenobu S."/>
            <person name="Fukatsu T."/>
        </authorList>
    </citation>
    <scope>NUCLEOTIDE SEQUENCE [LARGE SCALE GENOMIC DNA]</scope>
    <source>
        <strain evidence="8 9">Ap-RA04</strain>
    </source>
</reference>
<accession>A0A2Z5UXN7</accession>
<evidence type="ECO:0000256" key="4">
    <source>
        <dbReference type="ARBA" id="ARBA00022692"/>
    </source>
</evidence>
<evidence type="ECO:0000313" key="9">
    <source>
        <dbReference type="Proteomes" id="UP000282483"/>
    </source>
</evidence>
<feature type="transmembrane region" description="Helical" evidence="7">
    <location>
        <begin position="163"/>
        <end position="182"/>
    </location>
</feature>
<dbReference type="OrthoDB" id="9813298at2"/>
<keyword evidence="5 7" id="KW-1133">Transmembrane helix</keyword>
<feature type="transmembrane region" description="Helical" evidence="7">
    <location>
        <begin position="107"/>
        <end position="129"/>
    </location>
</feature>
<dbReference type="InterPro" id="IPR006214">
    <property type="entry name" value="Bax_inhibitor_1-related"/>
</dbReference>
<keyword evidence="6 7" id="KW-0472">Membrane</keyword>
<keyword evidence="9" id="KW-1185">Reference proteome</keyword>
<dbReference type="EMBL" id="AP018005">
    <property type="protein sequence ID" value="BBB15893.1"/>
    <property type="molecule type" value="Genomic_DNA"/>
</dbReference>
<name>A0A2Z5UXN7_9COXI</name>
<evidence type="ECO:0000256" key="3">
    <source>
        <dbReference type="ARBA" id="ARBA00022475"/>
    </source>
</evidence>
<evidence type="ECO:0000256" key="6">
    <source>
        <dbReference type="ARBA" id="ARBA00023136"/>
    </source>
</evidence>
<evidence type="ECO:0000256" key="7">
    <source>
        <dbReference type="RuleBase" id="RU004379"/>
    </source>
</evidence>
<dbReference type="RefSeq" id="WP_126323419.1">
    <property type="nucleotide sequence ID" value="NZ_AP018005.1"/>
</dbReference>
<organism evidence="8 9">
    <name type="scientific">Candidatus Rickettsiella viridis</name>
    <dbReference type="NCBI Taxonomy" id="676208"/>
    <lineage>
        <taxon>Bacteria</taxon>
        <taxon>Pseudomonadati</taxon>
        <taxon>Pseudomonadota</taxon>
        <taxon>Gammaproteobacteria</taxon>
        <taxon>Legionellales</taxon>
        <taxon>Coxiellaceae</taxon>
        <taxon>Rickettsiella</taxon>
    </lineage>
</organism>
<evidence type="ECO:0000256" key="1">
    <source>
        <dbReference type="ARBA" id="ARBA00004651"/>
    </source>
</evidence>